<keyword evidence="1 4" id="KW-0378">Hydrolase</keyword>
<dbReference type="SUPFAM" id="SSF53474">
    <property type="entry name" value="alpha/beta-Hydrolases"/>
    <property type="match status" value="1"/>
</dbReference>
<dbReference type="InterPro" id="IPR013094">
    <property type="entry name" value="AB_hydrolase_3"/>
</dbReference>
<evidence type="ECO:0000313" key="5">
    <source>
        <dbReference type="Proteomes" id="UP000777438"/>
    </source>
</evidence>
<dbReference type="OrthoDB" id="408631at2759"/>
<comment type="caution">
    <text evidence="4">The sequence shown here is derived from an EMBL/GenBank/DDBJ whole genome shotgun (WGS) entry which is preliminary data.</text>
</comment>
<evidence type="ECO:0000256" key="1">
    <source>
        <dbReference type="ARBA" id="ARBA00022801"/>
    </source>
</evidence>
<gene>
    <name evidence="4" type="ORF">B0T10DRAFT_318942</name>
</gene>
<organism evidence="4 5">
    <name type="scientific">Thelonectria olida</name>
    <dbReference type="NCBI Taxonomy" id="1576542"/>
    <lineage>
        <taxon>Eukaryota</taxon>
        <taxon>Fungi</taxon>
        <taxon>Dikarya</taxon>
        <taxon>Ascomycota</taxon>
        <taxon>Pezizomycotina</taxon>
        <taxon>Sordariomycetes</taxon>
        <taxon>Hypocreomycetidae</taxon>
        <taxon>Hypocreales</taxon>
        <taxon>Nectriaceae</taxon>
        <taxon>Thelonectria</taxon>
    </lineage>
</organism>
<evidence type="ECO:0000259" key="3">
    <source>
        <dbReference type="Pfam" id="PF07859"/>
    </source>
</evidence>
<keyword evidence="2" id="KW-1133">Transmembrane helix</keyword>
<keyword evidence="2" id="KW-0472">Membrane</keyword>
<dbReference type="InterPro" id="IPR029058">
    <property type="entry name" value="AB_hydrolase_fold"/>
</dbReference>
<sequence length="423" mass="48031">MILGPVTLIDCFVFLLFLIPQLLWHVGIFPTLLVAAKALPFLLVQLPYEFVLERYFTHPSQQTGFVQSSTIFEDFVVRCVKYAFKAIPTRVSRVFFSKNVSLPWFRWRLLRHGYLKFQTHWREYSIGQGNIKTKGIWIMHQPESPPDFVLYYVHGGGFSMGSVYFYLEFLMVWHHLLVEAGFTNPAIFSLEYTLAPDDVYPRQVLETLEGYKHVLEVTKDASRVCVAGDSAGGALILSLLLELGAQARNRQSNGANYNCIPNGSAADREPALGVPRMATLISPWVTLMSNLHLASKSDFLDRRTLWKYAHDYAGESMVHQHPASPGDCDDDKLWKAASPEMGYYIIFGEEEVFAPDIEDFVKRQDRIGVEVEGQKFDGGIHAWPVASVFLSSTEDKRLQGLRAAVNEIRRRKSEGNTLKVRKA</sequence>
<dbReference type="Pfam" id="PF07859">
    <property type="entry name" value="Abhydrolase_3"/>
    <property type="match status" value="1"/>
</dbReference>
<feature type="transmembrane region" description="Helical" evidence="2">
    <location>
        <begin position="12"/>
        <end position="36"/>
    </location>
</feature>
<dbReference type="Proteomes" id="UP000777438">
    <property type="component" value="Unassembled WGS sequence"/>
</dbReference>
<dbReference type="EMBL" id="JAGPYM010000009">
    <property type="protein sequence ID" value="KAH6890435.1"/>
    <property type="molecule type" value="Genomic_DNA"/>
</dbReference>
<dbReference type="PANTHER" id="PTHR48081:SF2">
    <property type="entry name" value="ALPHA_BETA-HYDROLASE"/>
    <property type="match status" value="1"/>
</dbReference>
<proteinExistence type="predicted"/>
<accession>A0A9P8W6A4</accession>
<name>A0A9P8W6A4_9HYPO</name>
<dbReference type="InterPro" id="IPR050300">
    <property type="entry name" value="GDXG_lipolytic_enzyme"/>
</dbReference>
<keyword evidence="2" id="KW-0812">Transmembrane</keyword>
<feature type="domain" description="Alpha/beta hydrolase fold-3" evidence="3">
    <location>
        <begin position="151"/>
        <end position="383"/>
    </location>
</feature>
<dbReference type="AlphaFoldDB" id="A0A9P8W6A4"/>
<protein>
    <submittedName>
        <fullName evidence="4">Alpha/Beta hydrolase protein</fullName>
    </submittedName>
</protein>
<reference evidence="4 5" key="1">
    <citation type="journal article" date="2021" name="Nat. Commun.">
        <title>Genetic determinants of endophytism in the Arabidopsis root mycobiome.</title>
        <authorList>
            <person name="Mesny F."/>
            <person name="Miyauchi S."/>
            <person name="Thiergart T."/>
            <person name="Pickel B."/>
            <person name="Atanasova L."/>
            <person name="Karlsson M."/>
            <person name="Huettel B."/>
            <person name="Barry K.W."/>
            <person name="Haridas S."/>
            <person name="Chen C."/>
            <person name="Bauer D."/>
            <person name="Andreopoulos W."/>
            <person name="Pangilinan J."/>
            <person name="LaButti K."/>
            <person name="Riley R."/>
            <person name="Lipzen A."/>
            <person name="Clum A."/>
            <person name="Drula E."/>
            <person name="Henrissat B."/>
            <person name="Kohler A."/>
            <person name="Grigoriev I.V."/>
            <person name="Martin F.M."/>
            <person name="Hacquard S."/>
        </authorList>
    </citation>
    <scope>NUCLEOTIDE SEQUENCE [LARGE SCALE GENOMIC DNA]</scope>
    <source>
        <strain evidence="4 5">MPI-CAGE-CH-0241</strain>
    </source>
</reference>
<dbReference type="GO" id="GO:0016787">
    <property type="term" value="F:hydrolase activity"/>
    <property type="evidence" value="ECO:0007669"/>
    <property type="project" value="UniProtKB-KW"/>
</dbReference>
<evidence type="ECO:0000313" key="4">
    <source>
        <dbReference type="EMBL" id="KAH6890435.1"/>
    </source>
</evidence>
<keyword evidence="5" id="KW-1185">Reference proteome</keyword>
<dbReference type="PANTHER" id="PTHR48081">
    <property type="entry name" value="AB HYDROLASE SUPERFAMILY PROTEIN C4A8.06C"/>
    <property type="match status" value="1"/>
</dbReference>
<dbReference type="Gene3D" id="3.40.50.1820">
    <property type="entry name" value="alpha/beta hydrolase"/>
    <property type="match status" value="1"/>
</dbReference>
<evidence type="ECO:0000256" key="2">
    <source>
        <dbReference type="SAM" id="Phobius"/>
    </source>
</evidence>